<evidence type="ECO:0000313" key="1">
    <source>
        <dbReference type="EMBL" id="CCE27700.1"/>
    </source>
</evidence>
<organism evidence="1 2">
    <name type="scientific">Claviceps purpurea (strain 20.1)</name>
    <name type="common">Ergot fungus</name>
    <name type="synonym">Sphacelia segetum</name>
    <dbReference type="NCBI Taxonomy" id="1111077"/>
    <lineage>
        <taxon>Eukaryota</taxon>
        <taxon>Fungi</taxon>
        <taxon>Dikarya</taxon>
        <taxon>Ascomycota</taxon>
        <taxon>Pezizomycotina</taxon>
        <taxon>Sordariomycetes</taxon>
        <taxon>Hypocreomycetidae</taxon>
        <taxon>Hypocreales</taxon>
        <taxon>Clavicipitaceae</taxon>
        <taxon>Claviceps</taxon>
    </lineage>
</organism>
<dbReference type="EMBL" id="CAGA01000005">
    <property type="protein sequence ID" value="CCE27700.1"/>
    <property type="molecule type" value="Genomic_DNA"/>
</dbReference>
<sequence length="46" mass="5312">MALFSILQGSQTRLETWPLRLSFIKAQREIGSLQACPRYPDDRFNG</sequence>
<gene>
    <name evidence="1" type="ORF">CPUR_01174</name>
</gene>
<comment type="caution">
    <text evidence="1">The sequence shown here is derived from an EMBL/GenBank/DDBJ whole genome shotgun (WGS) entry which is preliminary data.</text>
</comment>
<accession>M1W2K4</accession>
<reference evidence="1 2" key="1">
    <citation type="journal article" date="2013" name="PLoS Genet.">
        <title>Plant-symbiotic fungi as chemical engineers: Multi-genome analysis of the Clavicipitaceae reveals dynamics of alkaloid loci.</title>
        <authorList>
            <person name="Schardl C.L."/>
            <person name="Young C.A."/>
            <person name="Hesse U."/>
            <person name="Amyotte S.G."/>
            <person name="Andreeva K."/>
            <person name="Calie P.J."/>
            <person name="Fleetwood D.J."/>
            <person name="Haws D.C."/>
            <person name="Moore N."/>
            <person name="Oeser B."/>
            <person name="Panaccione D.G."/>
            <person name="Schweri K.K."/>
            <person name="Voisey C.R."/>
            <person name="Farman M.L."/>
            <person name="Jaromczyk J.W."/>
            <person name="Roe B.A."/>
            <person name="O'Sullivan D.M."/>
            <person name="Scott B."/>
            <person name="Tudzynski P."/>
            <person name="An Z."/>
            <person name="Arnaoudova E.G."/>
            <person name="Bullock C.T."/>
            <person name="Charlton N.D."/>
            <person name="Chen L."/>
            <person name="Cox M."/>
            <person name="Dinkins R.D."/>
            <person name="Florea S."/>
            <person name="Glenn A.E."/>
            <person name="Gordon A."/>
            <person name="Gueldener U."/>
            <person name="Harris D.R."/>
            <person name="Hollin W."/>
            <person name="Jaromczyk J."/>
            <person name="Johnson R.D."/>
            <person name="Khan A.K."/>
            <person name="Leistner E."/>
            <person name="Leuchtmann A."/>
            <person name="Li C."/>
            <person name="Liu J."/>
            <person name="Liu J."/>
            <person name="Liu M."/>
            <person name="Mace W."/>
            <person name="Machado C."/>
            <person name="Nagabhyru P."/>
            <person name="Pan J."/>
            <person name="Schmid J."/>
            <person name="Sugawara K."/>
            <person name="Steiner U."/>
            <person name="Takach J.E."/>
            <person name="Tanaka E."/>
            <person name="Webb J.S."/>
            <person name="Wilson E.V."/>
            <person name="Wiseman J.L."/>
            <person name="Yoshida R."/>
            <person name="Zeng Z."/>
        </authorList>
    </citation>
    <scope>NUCLEOTIDE SEQUENCE [LARGE SCALE GENOMIC DNA]</scope>
    <source>
        <strain evidence="1 2">20.1</strain>
    </source>
</reference>
<keyword evidence="2" id="KW-1185">Reference proteome</keyword>
<dbReference type="AlphaFoldDB" id="M1W2K4"/>
<dbReference type="Proteomes" id="UP000016801">
    <property type="component" value="Unassembled WGS sequence"/>
</dbReference>
<protein>
    <submittedName>
        <fullName evidence="1">Uncharacterized protein</fullName>
    </submittedName>
</protein>
<name>M1W2K4_CLAP2</name>
<evidence type="ECO:0000313" key="2">
    <source>
        <dbReference type="Proteomes" id="UP000016801"/>
    </source>
</evidence>
<proteinExistence type="predicted"/>
<dbReference type="VEuPathDB" id="FungiDB:CPUR_01174"/>
<dbReference type="HOGENOM" id="CLU_3191269_0_0_1"/>